<keyword evidence="2" id="KW-0862">Zinc</keyword>
<dbReference type="InterPro" id="IPR039327">
    <property type="entry name" value="CON7-like"/>
</dbReference>
<dbReference type="AlphaFoldDB" id="A0A0C3H4W6"/>
<dbReference type="CDD" id="cd00067">
    <property type="entry name" value="GAL4"/>
    <property type="match status" value="1"/>
</dbReference>
<proteinExistence type="predicted"/>
<feature type="region of interest" description="Disordered" evidence="3">
    <location>
        <begin position="1101"/>
        <end position="1120"/>
    </location>
</feature>
<evidence type="ECO:0000256" key="3">
    <source>
        <dbReference type="SAM" id="MobiDB-lite"/>
    </source>
</evidence>
<dbReference type="InterPro" id="IPR013087">
    <property type="entry name" value="Znf_C2H2_type"/>
</dbReference>
<feature type="compositionally biased region" description="Polar residues" evidence="3">
    <location>
        <begin position="224"/>
        <end position="235"/>
    </location>
</feature>
<feature type="region of interest" description="Disordered" evidence="3">
    <location>
        <begin position="681"/>
        <end position="708"/>
    </location>
</feature>
<dbReference type="PROSITE" id="PS00463">
    <property type="entry name" value="ZN2_CY6_FUNGAL_1"/>
    <property type="match status" value="1"/>
</dbReference>
<evidence type="ECO:0000259" key="5">
    <source>
        <dbReference type="PROSITE" id="PS50157"/>
    </source>
</evidence>
<dbReference type="InterPro" id="IPR036236">
    <property type="entry name" value="Znf_C2H2_sf"/>
</dbReference>
<dbReference type="OrthoDB" id="5431013at2759"/>
<keyword evidence="2" id="KW-0479">Metal-binding</keyword>
<keyword evidence="1" id="KW-0539">Nucleus</keyword>
<keyword evidence="2" id="KW-0863">Zinc-finger</keyword>
<reference evidence="6 7" key="1">
    <citation type="submission" date="2014-04" db="EMBL/GenBank/DDBJ databases">
        <authorList>
            <consortium name="DOE Joint Genome Institute"/>
            <person name="Kuo A."/>
            <person name="Martino E."/>
            <person name="Perotto S."/>
            <person name="Kohler A."/>
            <person name="Nagy L.G."/>
            <person name="Floudas D."/>
            <person name="Copeland A."/>
            <person name="Barry K.W."/>
            <person name="Cichocki N."/>
            <person name="Veneault-Fourrey C."/>
            <person name="LaButti K."/>
            <person name="Lindquist E.A."/>
            <person name="Lipzen A."/>
            <person name="Lundell T."/>
            <person name="Morin E."/>
            <person name="Murat C."/>
            <person name="Sun H."/>
            <person name="Tunlid A."/>
            <person name="Henrissat B."/>
            <person name="Grigoriev I.V."/>
            <person name="Hibbett D.S."/>
            <person name="Martin F."/>
            <person name="Nordberg H.P."/>
            <person name="Cantor M.N."/>
            <person name="Hua S.X."/>
        </authorList>
    </citation>
    <scope>NUCLEOTIDE SEQUENCE [LARGE SCALE GENOMIC DNA]</scope>
    <source>
        <strain evidence="6 7">Zn</strain>
    </source>
</reference>
<dbReference type="SMART" id="SM00355">
    <property type="entry name" value="ZnF_C2H2"/>
    <property type="match status" value="2"/>
</dbReference>
<feature type="domain" description="C2H2-type" evidence="5">
    <location>
        <begin position="743"/>
        <end position="772"/>
    </location>
</feature>
<dbReference type="GO" id="GO:0000981">
    <property type="term" value="F:DNA-binding transcription factor activity, RNA polymerase II-specific"/>
    <property type="evidence" value="ECO:0007669"/>
    <property type="project" value="InterPro"/>
</dbReference>
<dbReference type="InterPro" id="IPR036864">
    <property type="entry name" value="Zn2-C6_fun-type_DNA-bd_sf"/>
</dbReference>
<feature type="compositionally biased region" description="Low complexity" evidence="3">
    <location>
        <begin position="777"/>
        <end position="788"/>
    </location>
</feature>
<keyword evidence="7" id="KW-1185">Reference proteome</keyword>
<evidence type="ECO:0000256" key="2">
    <source>
        <dbReference type="PROSITE-ProRule" id="PRU00042"/>
    </source>
</evidence>
<dbReference type="GO" id="GO:0008270">
    <property type="term" value="F:zinc ion binding"/>
    <property type="evidence" value="ECO:0007669"/>
    <property type="project" value="UniProtKB-KW"/>
</dbReference>
<dbReference type="Proteomes" id="UP000054321">
    <property type="component" value="Unassembled WGS sequence"/>
</dbReference>
<dbReference type="PROSITE" id="PS50157">
    <property type="entry name" value="ZINC_FINGER_C2H2_2"/>
    <property type="match status" value="1"/>
</dbReference>
<feature type="region of interest" description="Disordered" evidence="3">
    <location>
        <begin position="591"/>
        <end position="629"/>
    </location>
</feature>
<dbReference type="SUPFAM" id="SSF57667">
    <property type="entry name" value="beta-beta-alpha zinc fingers"/>
    <property type="match status" value="1"/>
</dbReference>
<evidence type="ECO:0000259" key="4">
    <source>
        <dbReference type="PROSITE" id="PS50048"/>
    </source>
</evidence>
<dbReference type="SUPFAM" id="SSF57701">
    <property type="entry name" value="Zn2/Cys6 DNA-binding domain"/>
    <property type="match status" value="1"/>
</dbReference>
<dbReference type="PROSITE" id="PS00028">
    <property type="entry name" value="ZINC_FINGER_C2H2_1"/>
    <property type="match status" value="1"/>
</dbReference>
<gene>
    <name evidence="6" type="ORF">OIDMADRAFT_52983</name>
</gene>
<name>A0A0C3H4W6_OIDMZ</name>
<organism evidence="6 7">
    <name type="scientific">Oidiodendron maius (strain Zn)</name>
    <dbReference type="NCBI Taxonomy" id="913774"/>
    <lineage>
        <taxon>Eukaryota</taxon>
        <taxon>Fungi</taxon>
        <taxon>Dikarya</taxon>
        <taxon>Ascomycota</taxon>
        <taxon>Pezizomycotina</taxon>
        <taxon>Leotiomycetes</taxon>
        <taxon>Leotiomycetes incertae sedis</taxon>
        <taxon>Myxotrichaceae</taxon>
        <taxon>Oidiodendron</taxon>
    </lineage>
</organism>
<feature type="compositionally biased region" description="Polar residues" evidence="3">
    <location>
        <begin position="806"/>
        <end position="824"/>
    </location>
</feature>
<evidence type="ECO:0000313" key="7">
    <source>
        <dbReference type="Proteomes" id="UP000054321"/>
    </source>
</evidence>
<dbReference type="STRING" id="913774.A0A0C3H4W6"/>
<feature type="region of interest" description="Disordered" evidence="3">
    <location>
        <begin position="214"/>
        <end position="248"/>
    </location>
</feature>
<evidence type="ECO:0008006" key="8">
    <source>
        <dbReference type="Google" id="ProtNLM"/>
    </source>
</evidence>
<reference evidence="7" key="2">
    <citation type="submission" date="2015-01" db="EMBL/GenBank/DDBJ databases">
        <title>Evolutionary Origins and Diversification of the Mycorrhizal Mutualists.</title>
        <authorList>
            <consortium name="DOE Joint Genome Institute"/>
            <consortium name="Mycorrhizal Genomics Consortium"/>
            <person name="Kohler A."/>
            <person name="Kuo A."/>
            <person name="Nagy L.G."/>
            <person name="Floudas D."/>
            <person name="Copeland A."/>
            <person name="Barry K.W."/>
            <person name="Cichocki N."/>
            <person name="Veneault-Fourrey C."/>
            <person name="LaButti K."/>
            <person name="Lindquist E.A."/>
            <person name="Lipzen A."/>
            <person name="Lundell T."/>
            <person name="Morin E."/>
            <person name="Murat C."/>
            <person name="Riley R."/>
            <person name="Ohm R."/>
            <person name="Sun H."/>
            <person name="Tunlid A."/>
            <person name="Henrissat B."/>
            <person name="Grigoriev I.V."/>
            <person name="Hibbett D.S."/>
            <person name="Martin F."/>
        </authorList>
    </citation>
    <scope>NUCLEOTIDE SEQUENCE [LARGE SCALE GENOMIC DNA]</scope>
    <source>
        <strain evidence="7">Zn</strain>
    </source>
</reference>
<dbReference type="HOGENOM" id="CLU_282557_0_0_1"/>
<protein>
    <recommendedName>
        <fullName evidence="8">Zn(2)-C6 fungal-type domain-containing protein</fullName>
    </recommendedName>
</protein>
<dbReference type="PANTHER" id="PTHR36167">
    <property type="entry name" value="C2H2 FINGER DOMAIN TRANSCRIPTION FACTOR (EUROFUNG)-RELATED"/>
    <property type="match status" value="1"/>
</dbReference>
<feature type="compositionally biased region" description="Polar residues" evidence="3">
    <location>
        <begin position="620"/>
        <end position="629"/>
    </location>
</feature>
<dbReference type="EMBL" id="KN832874">
    <property type="protein sequence ID" value="KIN03186.1"/>
    <property type="molecule type" value="Genomic_DNA"/>
</dbReference>
<dbReference type="PROSITE" id="PS50048">
    <property type="entry name" value="ZN2_CY6_FUNGAL_2"/>
    <property type="match status" value="1"/>
</dbReference>
<feature type="domain" description="Zn(2)-C6 fungal-type" evidence="4">
    <location>
        <begin position="500"/>
        <end position="529"/>
    </location>
</feature>
<dbReference type="Gene3D" id="3.30.160.60">
    <property type="entry name" value="Classic Zinc Finger"/>
    <property type="match status" value="1"/>
</dbReference>
<dbReference type="InterPro" id="IPR001138">
    <property type="entry name" value="Zn2Cys6_DnaBD"/>
</dbReference>
<accession>A0A0C3H4W6</accession>
<feature type="compositionally biased region" description="Polar residues" evidence="3">
    <location>
        <begin position="597"/>
        <end position="613"/>
    </location>
</feature>
<dbReference type="PANTHER" id="PTHR36167:SF3">
    <property type="entry name" value="C2H2 FINGER DOMAIN TRANSCRIPTION FACTOR (EUROFUNG)-RELATED"/>
    <property type="match status" value="1"/>
</dbReference>
<evidence type="ECO:0000256" key="1">
    <source>
        <dbReference type="ARBA" id="ARBA00023242"/>
    </source>
</evidence>
<sequence>MDPITAIGAVASVVQLAQMALSLSKSLYSLGAAIASASDDIQMLADDLKTFSQSLTLLSRLLEDSKAWYSDDVYLLTAKIIKDCADLYLKIDKVLVKLAGTGKSNWKMRIVFVCKEGQIRKLMKRLRDMKGTLATILMSLQVDLQLSLLKISSSSKIQRSPERPLQHETIQTLSQAQEMAQTSSVSMHTIRSDHILHSLEKGFGVDAELTQVQSSEDVEIRPRATQSDLTTSNTDRPQDDASHTSLQDFSVTLKPPVLHEIASSSARDIEGSSLISRFPTTNFITHQITLPAKGRKASLKSASSSDSFRSAVSVQESPVDVVYQVEAIYNVLHAFRTALQVLESLIESRLQKKEQDSHSIAKGLQDSLTEGEREIREAHDRSCKLHGPLYIQGFTDFHGGLQFQIQLLFKRSAPLSLKDVVAVLHLHSAEHIKIRASDFEDLLACSERCRAKAIFQIVDMATTVRGSQACEPHTEYSLVENSLKNIEELEIPPQERMLTPCTECRRKRRKCNPNKYGPCSNCARGHVACEQVHKGSHSPYGSLSNATEYPEAPEPSTYPCFPDLYYSSLNSVNYNQQSQYSTSPTYYPPTTNGAYLPSQQAPAAAGRQQSYSSYYPPVPTTQANWPPSNTESRDFIEFSSPYDKMSDLPLEPSSLNTGLFQFYESETKPPAEDALHIPTEEFPEDPAPIREGVPAKYPPITNRVSKPKKGLHIHTCDTCNPPKTFSRVEHLRRHQLKHKPPAYQCTVPGCDRVFFRPDLLSRHLQKHQARHERSDKSPAGGSSPTSGGFDLSDSPTPQVEGATAPPSVSGSGMSQNSVVDPTTYGTRVGNIKQLSPIFSGEISSPHRLRSQDGFQKLWWEAYHRLNTSQITAFDILNNTLLQILGTVPFNTSDIDLSITISLLVKKIDAEKSLQESSDLKDVIEHRDNIIRIILTISSQLGLMRPIIGWGGVITFLTIYEDIFVLIDIPNLEISVAEIEEMRNSFHQLEDLVGLLARYAVMENLFYQSPTLTLTDEYQTSLVGLCVTILTYFAHAFMAARIHVKDPRDEKEMAIESSRRRNDFFNEVKDHDKACQGFRVIVEAEGKNYSDIEDVEMEGVSGSDIGGTCQDGIPTSTCRPQ</sequence>
<dbReference type="InParanoid" id="A0A0C3H4W6"/>
<feature type="region of interest" description="Disordered" evidence="3">
    <location>
        <begin position="764"/>
        <end position="824"/>
    </location>
</feature>
<evidence type="ECO:0000313" key="6">
    <source>
        <dbReference type="EMBL" id="KIN03186.1"/>
    </source>
</evidence>